<proteinExistence type="predicted"/>
<protein>
    <submittedName>
        <fullName evidence="1">Uncharacterized protein</fullName>
    </submittedName>
</protein>
<reference evidence="1" key="1">
    <citation type="submission" date="2014-09" db="EMBL/GenBank/DDBJ databases">
        <authorList>
            <person name="Magalhaes I.L.F."/>
            <person name="Oliveira U."/>
            <person name="Santos F.R."/>
            <person name="Vidigal T.H.D.A."/>
            <person name="Brescovit A.D."/>
            <person name="Santos A.J."/>
        </authorList>
    </citation>
    <scope>NUCLEOTIDE SEQUENCE</scope>
</reference>
<evidence type="ECO:0000313" key="1">
    <source>
        <dbReference type="EMBL" id="JAG65380.1"/>
    </source>
</evidence>
<feature type="non-terminal residue" evidence="1">
    <location>
        <position position="1"/>
    </location>
</feature>
<dbReference type="AlphaFoldDB" id="A0A0K8TJQ4"/>
<sequence length="99" mass="11566">KRRNFSFSFLSDFPGNSFQLENLSTPNVQAKKNVHSLKNMWGAERLHNNTRLDMGQRSEPTSQLQSPPIYREIRRDTLQFRLHFAKLKTSLNSSVVLFN</sequence>
<dbReference type="EMBL" id="GBRD01000441">
    <property type="protein sequence ID" value="JAG65380.1"/>
    <property type="molecule type" value="Transcribed_RNA"/>
</dbReference>
<accession>A0A0K8TJQ4</accession>
<feature type="non-terminal residue" evidence="1">
    <location>
        <position position="99"/>
    </location>
</feature>
<name>A0A0K8TJQ4_LYGHE</name>
<organism evidence="1">
    <name type="scientific">Lygus hesperus</name>
    <name type="common">Western plant bug</name>
    <dbReference type="NCBI Taxonomy" id="30085"/>
    <lineage>
        <taxon>Eukaryota</taxon>
        <taxon>Metazoa</taxon>
        <taxon>Ecdysozoa</taxon>
        <taxon>Arthropoda</taxon>
        <taxon>Hexapoda</taxon>
        <taxon>Insecta</taxon>
        <taxon>Pterygota</taxon>
        <taxon>Neoptera</taxon>
        <taxon>Paraneoptera</taxon>
        <taxon>Hemiptera</taxon>
        <taxon>Heteroptera</taxon>
        <taxon>Panheteroptera</taxon>
        <taxon>Cimicomorpha</taxon>
        <taxon>Miridae</taxon>
        <taxon>Mirini</taxon>
        <taxon>Lygus</taxon>
    </lineage>
</organism>